<dbReference type="EMBL" id="ACEB01000017">
    <property type="protein sequence ID" value="EEG27400.1"/>
    <property type="molecule type" value="Genomic_DNA"/>
</dbReference>
<dbReference type="AlphaFoldDB" id="C0E258"/>
<name>C0E258_9CORY</name>
<dbReference type="RefSeq" id="WP_005520620.1">
    <property type="nucleotide sequence ID" value="NZ_EQ973329.1"/>
</dbReference>
<gene>
    <name evidence="1" type="ORF">CORMATOL_01063</name>
</gene>
<accession>C0E258</accession>
<organism evidence="1 2">
    <name type="scientific">Corynebacterium matruchotii ATCC 33806</name>
    <dbReference type="NCBI Taxonomy" id="566549"/>
    <lineage>
        <taxon>Bacteria</taxon>
        <taxon>Bacillati</taxon>
        <taxon>Actinomycetota</taxon>
        <taxon>Actinomycetes</taxon>
        <taxon>Mycobacteriales</taxon>
        <taxon>Corynebacteriaceae</taxon>
        <taxon>Corynebacterium</taxon>
    </lineage>
</organism>
<protein>
    <recommendedName>
        <fullName evidence="3">Phage protein Gp19/Gp15/Gp42</fullName>
    </recommendedName>
</protein>
<proteinExistence type="predicted"/>
<evidence type="ECO:0008006" key="3">
    <source>
        <dbReference type="Google" id="ProtNLM"/>
    </source>
</evidence>
<sequence>MPAYASPDDLRARARRLIPDSMEDSDLQVLLEDASVFLRATYPTIPESPDALLASVLRVVTVAIVKRALLAEKNAEFSDGAQSVTDTAGPFTSTLSFRNSEGNFFISAQERTMLENALSKQRFRCITAEGW</sequence>
<evidence type="ECO:0000313" key="2">
    <source>
        <dbReference type="Proteomes" id="UP000006247"/>
    </source>
</evidence>
<reference evidence="1 2" key="1">
    <citation type="submission" date="2009-01" db="EMBL/GenBank/DDBJ databases">
        <authorList>
            <person name="Fulton L."/>
            <person name="Clifton S."/>
            <person name="Chinwalla A.T."/>
            <person name="Mitreva M."/>
            <person name="Sodergren E."/>
            <person name="Weinstock G."/>
            <person name="Clifton S."/>
            <person name="Dooling D.J."/>
            <person name="Fulton B."/>
            <person name="Minx P."/>
            <person name="Pepin K.H."/>
            <person name="Johnson M."/>
            <person name="Bhonagiri V."/>
            <person name="Nash W.E."/>
            <person name="Mardis E.R."/>
            <person name="Wilson R.K."/>
        </authorList>
    </citation>
    <scope>NUCLEOTIDE SEQUENCE [LARGE SCALE GENOMIC DNA]</scope>
    <source>
        <strain evidence="1 2">ATCC 33806</strain>
    </source>
</reference>
<evidence type="ECO:0000313" key="1">
    <source>
        <dbReference type="EMBL" id="EEG27400.1"/>
    </source>
</evidence>
<dbReference type="HOGENOM" id="CLU_158495_0_0_11"/>
<dbReference type="Proteomes" id="UP000006247">
    <property type="component" value="Unassembled WGS sequence"/>
</dbReference>
<comment type="caution">
    <text evidence="1">The sequence shown here is derived from an EMBL/GenBank/DDBJ whole genome shotgun (WGS) entry which is preliminary data.</text>
</comment>